<dbReference type="AlphaFoldDB" id="A0ABC9G974"/>
<dbReference type="InterPro" id="IPR035979">
    <property type="entry name" value="RBD_domain_sf"/>
</dbReference>
<name>A0ABC9G974_9POAL</name>
<dbReference type="InterPro" id="IPR052462">
    <property type="entry name" value="SLIRP/GR-RBP-like"/>
</dbReference>
<dbReference type="SMART" id="SM00360">
    <property type="entry name" value="RRM"/>
    <property type="match status" value="1"/>
</dbReference>
<dbReference type="InterPro" id="IPR000504">
    <property type="entry name" value="RRM_dom"/>
</dbReference>
<dbReference type="PROSITE" id="PS50102">
    <property type="entry name" value="RRM"/>
    <property type="match status" value="1"/>
</dbReference>
<evidence type="ECO:0000256" key="3">
    <source>
        <dbReference type="SAM" id="MobiDB-lite"/>
    </source>
</evidence>
<feature type="domain" description="RRM" evidence="4">
    <location>
        <begin position="31"/>
        <end position="109"/>
    </location>
</feature>
<evidence type="ECO:0000313" key="5">
    <source>
        <dbReference type="EMBL" id="CAL5090219.1"/>
    </source>
</evidence>
<dbReference type="EMBL" id="OZ075118">
    <property type="protein sequence ID" value="CAL5090219.1"/>
    <property type="molecule type" value="Genomic_DNA"/>
</dbReference>
<evidence type="ECO:0000256" key="1">
    <source>
        <dbReference type="ARBA" id="ARBA00022884"/>
    </source>
</evidence>
<dbReference type="InterPro" id="IPR048289">
    <property type="entry name" value="RRM2_NsCP33-like"/>
</dbReference>
<feature type="region of interest" description="Disordered" evidence="3">
    <location>
        <begin position="222"/>
        <end position="255"/>
    </location>
</feature>
<dbReference type="Proteomes" id="UP001497457">
    <property type="component" value="Chromosome 8b"/>
</dbReference>
<evidence type="ECO:0000313" key="6">
    <source>
        <dbReference type="Proteomes" id="UP001497457"/>
    </source>
</evidence>
<keyword evidence="6" id="KW-1185">Reference proteome</keyword>
<proteinExistence type="predicted"/>
<dbReference type="Pfam" id="PF00076">
    <property type="entry name" value="RRM_1"/>
    <property type="match status" value="1"/>
</dbReference>
<evidence type="ECO:0000256" key="2">
    <source>
        <dbReference type="PROSITE-ProRule" id="PRU00176"/>
    </source>
</evidence>
<organism evidence="5 6">
    <name type="scientific">Urochloa decumbens</name>
    <dbReference type="NCBI Taxonomy" id="240449"/>
    <lineage>
        <taxon>Eukaryota</taxon>
        <taxon>Viridiplantae</taxon>
        <taxon>Streptophyta</taxon>
        <taxon>Embryophyta</taxon>
        <taxon>Tracheophyta</taxon>
        <taxon>Spermatophyta</taxon>
        <taxon>Magnoliopsida</taxon>
        <taxon>Liliopsida</taxon>
        <taxon>Poales</taxon>
        <taxon>Poaceae</taxon>
        <taxon>PACMAD clade</taxon>
        <taxon>Panicoideae</taxon>
        <taxon>Panicodae</taxon>
        <taxon>Paniceae</taxon>
        <taxon>Melinidinae</taxon>
        <taxon>Urochloa</taxon>
    </lineage>
</organism>
<feature type="compositionally biased region" description="Acidic residues" evidence="3">
    <location>
        <begin position="272"/>
        <end position="287"/>
    </location>
</feature>
<feature type="region of interest" description="Disordered" evidence="3">
    <location>
        <begin position="269"/>
        <end position="288"/>
    </location>
</feature>
<gene>
    <name evidence="5" type="ORF">URODEC1_LOCUS113774</name>
</gene>
<protein>
    <recommendedName>
        <fullName evidence="4">RRM domain-containing protein</fullName>
    </recommendedName>
</protein>
<accession>A0ABC9G974</accession>
<sequence>MAFLQKVGNLVKRSTGASSALYQAVRCMSSSKLFIGGISYGTDEHSLRDAFAGYGEVIEAKIIMDRETGRSRGFGFVTYTSTEEAAAAITGMDGKDLQGRIVRVSYAHDRGSRAGGGGYGGGGYGGGGYGGGGYGGGGYGGSGGGGGYSGGGGYGGGPYGGSGGYAGGGGGGYNDGGNMGSGYNTGGSYGVSQGGRGGYGVDAGYTGGTGGYNATPGSFSGDSFNQGGGAPSAYGGGSYGASNNSYADNAPNNAAVGKLDDLLSDLKVDGVGEAEGEGEGEDLGFADEDIKVEGQDDFAQDDFKDQDEPNEANKSS</sequence>
<dbReference type="GO" id="GO:0003723">
    <property type="term" value="F:RNA binding"/>
    <property type="evidence" value="ECO:0007669"/>
    <property type="project" value="UniProtKB-UniRule"/>
</dbReference>
<dbReference type="Gene3D" id="3.30.70.330">
    <property type="match status" value="1"/>
</dbReference>
<feature type="region of interest" description="Disordered" evidence="3">
    <location>
        <begin position="293"/>
        <end position="316"/>
    </location>
</feature>
<dbReference type="PRINTS" id="PR01228">
    <property type="entry name" value="EGGSHELL"/>
</dbReference>
<dbReference type="InterPro" id="IPR012677">
    <property type="entry name" value="Nucleotide-bd_a/b_plait_sf"/>
</dbReference>
<feature type="compositionally biased region" description="Gly residues" evidence="3">
    <location>
        <begin position="226"/>
        <end position="239"/>
    </location>
</feature>
<evidence type="ECO:0000259" key="4">
    <source>
        <dbReference type="PROSITE" id="PS50102"/>
    </source>
</evidence>
<keyword evidence="1 2" id="KW-0694">RNA-binding</keyword>
<dbReference type="CDD" id="cd21608">
    <property type="entry name" value="RRM2_NsCP33_like"/>
    <property type="match status" value="1"/>
</dbReference>
<dbReference type="FunFam" id="3.30.70.330:FF:000571">
    <property type="entry name" value="Glycine-rich RNA-binding protein 3 mitochondrial"/>
    <property type="match status" value="1"/>
</dbReference>
<dbReference type="PANTHER" id="PTHR48027">
    <property type="entry name" value="HETEROGENEOUS NUCLEAR RIBONUCLEOPROTEIN 87F-RELATED"/>
    <property type="match status" value="1"/>
</dbReference>
<reference evidence="5" key="1">
    <citation type="submission" date="2024-10" db="EMBL/GenBank/DDBJ databases">
        <authorList>
            <person name="Ryan C."/>
        </authorList>
    </citation>
    <scope>NUCLEOTIDE SEQUENCE [LARGE SCALE GENOMIC DNA]</scope>
</reference>
<dbReference type="SUPFAM" id="SSF54928">
    <property type="entry name" value="RNA-binding domain, RBD"/>
    <property type="match status" value="1"/>
</dbReference>